<reference evidence="1" key="1">
    <citation type="submission" date="2022-12" db="EMBL/GenBank/DDBJ databases">
        <authorList>
            <person name="Petersen C."/>
        </authorList>
    </citation>
    <scope>NUCLEOTIDE SEQUENCE</scope>
    <source>
        <strain evidence="1">IBT 35673</strain>
    </source>
</reference>
<organism evidence="1 2">
    <name type="scientific">Penicillium brevicompactum</name>
    <dbReference type="NCBI Taxonomy" id="5074"/>
    <lineage>
        <taxon>Eukaryota</taxon>
        <taxon>Fungi</taxon>
        <taxon>Dikarya</taxon>
        <taxon>Ascomycota</taxon>
        <taxon>Pezizomycotina</taxon>
        <taxon>Eurotiomycetes</taxon>
        <taxon>Eurotiomycetidae</taxon>
        <taxon>Eurotiales</taxon>
        <taxon>Aspergillaceae</taxon>
        <taxon>Penicillium</taxon>
    </lineage>
</organism>
<evidence type="ECO:0000313" key="1">
    <source>
        <dbReference type="EMBL" id="KAJ5334661.1"/>
    </source>
</evidence>
<gene>
    <name evidence="1" type="ORF">N7452_007064</name>
</gene>
<dbReference type="AlphaFoldDB" id="A0A9W9UDM2"/>
<comment type="caution">
    <text evidence="1">The sequence shown here is derived from an EMBL/GenBank/DDBJ whole genome shotgun (WGS) entry which is preliminary data.</text>
</comment>
<name>A0A9W9UDM2_PENBR</name>
<proteinExistence type="predicted"/>
<accession>A0A9W9UDM2</accession>
<reference evidence="1" key="2">
    <citation type="journal article" date="2023" name="IMA Fungus">
        <title>Comparative genomic study of the Penicillium genus elucidates a diverse pangenome and 15 lateral gene transfer events.</title>
        <authorList>
            <person name="Petersen C."/>
            <person name="Sorensen T."/>
            <person name="Nielsen M.R."/>
            <person name="Sondergaard T.E."/>
            <person name="Sorensen J.L."/>
            <person name="Fitzpatrick D.A."/>
            <person name="Frisvad J.C."/>
            <person name="Nielsen K.L."/>
        </authorList>
    </citation>
    <scope>NUCLEOTIDE SEQUENCE</scope>
    <source>
        <strain evidence="1">IBT 35673</strain>
    </source>
</reference>
<protein>
    <submittedName>
        <fullName evidence="1">Uncharacterized protein</fullName>
    </submittedName>
</protein>
<dbReference type="Proteomes" id="UP001147695">
    <property type="component" value="Unassembled WGS sequence"/>
</dbReference>
<evidence type="ECO:0000313" key="2">
    <source>
        <dbReference type="Proteomes" id="UP001147695"/>
    </source>
</evidence>
<sequence length="119" mass="13830">MSQPQDGYRSIFVHPNGNPVYENWKGSIEKWVTVPVYRHDEKSTDKQIVEWILDRIKCDIFTVTDKPMHLTEPHRVSFPVGKSCVTEIAVSCLKARIQGLTEGAYQMDRKYLFRGRCVQ</sequence>
<dbReference type="EMBL" id="JAPZBQ010000004">
    <property type="protein sequence ID" value="KAJ5334661.1"/>
    <property type="molecule type" value="Genomic_DNA"/>
</dbReference>